<reference evidence="15" key="1">
    <citation type="submission" date="2024-04" db="EMBL/GenBank/DDBJ databases">
        <title>Salinicola lusitanus LLJ914,a marine bacterium isolated from the Okinawa Trough.</title>
        <authorList>
            <person name="Li J."/>
        </authorList>
    </citation>
    <scope>NUCLEOTIDE SEQUENCE [LARGE SCALE GENOMIC DNA]</scope>
</reference>
<evidence type="ECO:0000313" key="15">
    <source>
        <dbReference type="Proteomes" id="UP001460270"/>
    </source>
</evidence>
<dbReference type="PRINTS" id="PR00007">
    <property type="entry name" value="COMPLEMNTC1Q"/>
</dbReference>
<feature type="chain" id="PRO_5043900701" description="C1q domain-containing protein" evidence="12">
    <location>
        <begin position="25"/>
        <end position="247"/>
    </location>
</feature>
<name>A0AAW0NSM1_9GOBI</name>
<keyword evidence="8" id="KW-1015">Disulfide bond</keyword>
<keyword evidence="5" id="KW-0677">Repeat</keyword>
<dbReference type="GO" id="GO:0006958">
    <property type="term" value="P:complement activation, classical pathway"/>
    <property type="evidence" value="ECO:0007669"/>
    <property type="project" value="UniProtKB-KW"/>
</dbReference>
<proteinExistence type="predicted"/>
<keyword evidence="9" id="KW-0325">Glycoprotein</keyword>
<evidence type="ECO:0000259" key="13">
    <source>
        <dbReference type="PROSITE" id="PS50871"/>
    </source>
</evidence>
<dbReference type="InterPro" id="IPR008983">
    <property type="entry name" value="Tumour_necrosis_fac-like_dom"/>
</dbReference>
<dbReference type="GO" id="GO:0005581">
    <property type="term" value="C:collagen trimer"/>
    <property type="evidence" value="ECO:0007669"/>
    <property type="project" value="UniProtKB-KW"/>
</dbReference>
<evidence type="ECO:0000256" key="12">
    <source>
        <dbReference type="SAM" id="SignalP"/>
    </source>
</evidence>
<dbReference type="Gene3D" id="2.60.120.40">
    <property type="match status" value="1"/>
</dbReference>
<keyword evidence="4" id="KW-0399">Innate immunity</keyword>
<evidence type="ECO:0000256" key="8">
    <source>
        <dbReference type="ARBA" id="ARBA00023157"/>
    </source>
</evidence>
<sequence>MAGSYSLLLLVGGISLLSIMHCDASCPLDGRPGVNGALGREGLPGPKGEKGEPAILSDSVQRVKGDQGPRGVQGPMGPKGYTGQLGDRGDSGLNGEPGPHGMQIGGNADQNPQTLKQSAFSVIRTNNVYPPIGQRVRFDRSVVNSGEFDLQTGTFTCNSDGVYYFTFNSFAKASMCLAINSDVLREKLGFCDINRGNDQVLTGGVVLQLKVGQQVWLEPFREQQVVSNSDIGDKKPKQIIFNGFLLF</sequence>
<keyword evidence="10" id="KW-0379">Hydroxylation</keyword>
<evidence type="ECO:0000256" key="5">
    <source>
        <dbReference type="ARBA" id="ARBA00022737"/>
    </source>
</evidence>
<keyword evidence="12" id="KW-0732">Signal</keyword>
<dbReference type="PROSITE" id="PS50871">
    <property type="entry name" value="C1Q"/>
    <property type="match status" value="1"/>
</dbReference>
<protein>
    <recommendedName>
        <fullName evidence="13">C1q domain-containing protein</fullName>
    </recommendedName>
</protein>
<evidence type="ECO:0000256" key="6">
    <source>
        <dbReference type="ARBA" id="ARBA00022859"/>
    </source>
</evidence>
<comment type="caution">
    <text evidence="14">The sequence shown here is derived from an EMBL/GenBank/DDBJ whole genome shotgun (WGS) entry which is preliminary data.</text>
</comment>
<evidence type="ECO:0000256" key="3">
    <source>
        <dbReference type="ARBA" id="ARBA00022530"/>
    </source>
</evidence>
<dbReference type="SMART" id="SM00110">
    <property type="entry name" value="C1Q"/>
    <property type="match status" value="1"/>
</dbReference>
<feature type="domain" description="C1q" evidence="13">
    <location>
        <begin position="113"/>
        <end position="247"/>
    </location>
</feature>
<evidence type="ECO:0000256" key="11">
    <source>
        <dbReference type="SAM" id="MobiDB-lite"/>
    </source>
</evidence>
<dbReference type="GO" id="GO:0045087">
    <property type="term" value="P:innate immune response"/>
    <property type="evidence" value="ECO:0007669"/>
    <property type="project" value="UniProtKB-KW"/>
</dbReference>
<evidence type="ECO:0000256" key="2">
    <source>
        <dbReference type="ARBA" id="ARBA00022525"/>
    </source>
</evidence>
<dbReference type="EMBL" id="JBBPFD010000014">
    <property type="protein sequence ID" value="KAK7899432.1"/>
    <property type="molecule type" value="Genomic_DNA"/>
</dbReference>
<dbReference type="Proteomes" id="UP001460270">
    <property type="component" value="Unassembled WGS sequence"/>
</dbReference>
<feature type="signal peptide" evidence="12">
    <location>
        <begin position="1"/>
        <end position="24"/>
    </location>
</feature>
<keyword evidence="7" id="KW-0180">Complement pathway</keyword>
<dbReference type="AlphaFoldDB" id="A0AAW0NSM1"/>
<evidence type="ECO:0000313" key="14">
    <source>
        <dbReference type="EMBL" id="KAK7899432.1"/>
    </source>
</evidence>
<keyword evidence="6" id="KW-0391">Immunity</keyword>
<gene>
    <name evidence="14" type="ORF">WMY93_020285</name>
</gene>
<feature type="region of interest" description="Disordered" evidence="11">
    <location>
        <begin position="30"/>
        <end position="111"/>
    </location>
</feature>
<dbReference type="InterPro" id="IPR050392">
    <property type="entry name" value="Collagen/C1q_domain"/>
</dbReference>
<evidence type="ECO:0000256" key="9">
    <source>
        <dbReference type="ARBA" id="ARBA00023180"/>
    </source>
</evidence>
<evidence type="ECO:0000256" key="4">
    <source>
        <dbReference type="ARBA" id="ARBA00022588"/>
    </source>
</evidence>
<evidence type="ECO:0000256" key="7">
    <source>
        <dbReference type="ARBA" id="ARBA00022875"/>
    </source>
</evidence>
<dbReference type="InterPro" id="IPR001073">
    <property type="entry name" value="C1q_dom"/>
</dbReference>
<keyword evidence="3" id="KW-0272">Extracellular matrix</keyword>
<organism evidence="14 15">
    <name type="scientific">Mugilogobius chulae</name>
    <name type="common">yellowstripe goby</name>
    <dbReference type="NCBI Taxonomy" id="88201"/>
    <lineage>
        <taxon>Eukaryota</taxon>
        <taxon>Metazoa</taxon>
        <taxon>Chordata</taxon>
        <taxon>Craniata</taxon>
        <taxon>Vertebrata</taxon>
        <taxon>Euteleostomi</taxon>
        <taxon>Actinopterygii</taxon>
        <taxon>Neopterygii</taxon>
        <taxon>Teleostei</taxon>
        <taxon>Neoteleostei</taxon>
        <taxon>Acanthomorphata</taxon>
        <taxon>Gobiaria</taxon>
        <taxon>Gobiiformes</taxon>
        <taxon>Gobioidei</taxon>
        <taxon>Gobiidae</taxon>
        <taxon>Gobionellinae</taxon>
        <taxon>Mugilogobius</taxon>
    </lineage>
</organism>
<dbReference type="Pfam" id="PF00386">
    <property type="entry name" value="C1q"/>
    <property type="match status" value="1"/>
</dbReference>
<dbReference type="SUPFAM" id="SSF49842">
    <property type="entry name" value="TNF-like"/>
    <property type="match status" value="1"/>
</dbReference>
<accession>A0AAW0NSM1</accession>
<dbReference type="PANTHER" id="PTHR15427:SF26">
    <property type="entry name" value="COMPLEMENT C1Q SUBCOMPONENT SUBUNIT A"/>
    <property type="match status" value="1"/>
</dbReference>
<evidence type="ECO:0000256" key="1">
    <source>
        <dbReference type="ARBA" id="ARBA00004498"/>
    </source>
</evidence>
<comment type="subcellular location">
    <subcellularLocation>
        <location evidence="1">Secreted</location>
        <location evidence="1">Extracellular space</location>
        <location evidence="1">Extracellular matrix</location>
    </subcellularLocation>
</comment>
<evidence type="ECO:0000256" key="10">
    <source>
        <dbReference type="ARBA" id="ARBA00023278"/>
    </source>
</evidence>
<dbReference type="PANTHER" id="PTHR15427">
    <property type="entry name" value="EMILIN ELASTIN MICROFIBRIL INTERFACE-LOCATED PROTEIN ELASTIN MICROFIBRIL INTERFACER"/>
    <property type="match status" value="1"/>
</dbReference>
<keyword evidence="15" id="KW-1185">Reference proteome</keyword>
<keyword evidence="2" id="KW-0964">Secreted</keyword>